<organism evidence="4 5">
    <name type="scientific">Albula goreensis</name>
    <dbReference type="NCBI Taxonomy" id="1534307"/>
    <lineage>
        <taxon>Eukaryota</taxon>
        <taxon>Metazoa</taxon>
        <taxon>Chordata</taxon>
        <taxon>Craniata</taxon>
        <taxon>Vertebrata</taxon>
        <taxon>Euteleostomi</taxon>
        <taxon>Actinopterygii</taxon>
        <taxon>Neopterygii</taxon>
        <taxon>Teleostei</taxon>
        <taxon>Albuliformes</taxon>
        <taxon>Albulidae</taxon>
        <taxon>Albula</taxon>
    </lineage>
</organism>
<feature type="signal peptide" evidence="3">
    <location>
        <begin position="1"/>
        <end position="19"/>
    </location>
</feature>
<keyword evidence="2" id="KW-0472">Membrane</keyword>
<dbReference type="OrthoDB" id="9451445at2759"/>
<dbReference type="EMBL" id="JAERUA010000023">
    <property type="protein sequence ID" value="KAI1883692.1"/>
    <property type="molecule type" value="Genomic_DNA"/>
</dbReference>
<dbReference type="Proteomes" id="UP000829720">
    <property type="component" value="Unassembled WGS sequence"/>
</dbReference>
<dbReference type="PANTHER" id="PTHR36526">
    <property type="entry name" value="TRANSMEMBRANE PROTEIN 154"/>
    <property type="match status" value="1"/>
</dbReference>
<keyword evidence="2" id="KW-1133">Transmembrane helix</keyword>
<accession>A0A8T3CJP2</accession>
<feature type="transmembrane region" description="Helical" evidence="2">
    <location>
        <begin position="115"/>
        <end position="134"/>
    </location>
</feature>
<dbReference type="Pfam" id="PF15102">
    <property type="entry name" value="TMEM154"/>
    <property type="match status" value="1"/>
</dbReference>
<sequence>MTPLPLLLVGLLASSLTGAGTVYAESAEEFPEVQHTEESETSIDQPSVPPPLSGTTKTSLTVNPYSDNEEGDDEAESEIDEFSGAGGLRNSYPAEPDYRDAQSTENDGTISPHAIIGPVAVVLLIAVVTIGVVLHRKKKNKTKLSVDIKEEEGLAGCEAEKIPTPVFDDDIPSVLELEMEDLEKWAVKTDPGETALASEKED</sequence>
<keyword evidence="3" id="KW-0732">Signal</keyword>
<feature type="compositionally biased region" description="Acidic residues" evidence="1">
    <location>
        <begin position="67"/>
        <end position="81"/>
    </location>
</feature>
<proteinExistence type="predicted"/>
<dbReference type="InterPro" id="IPR053087">
    <property type="entry name" value="TMEM154-like"/>
</dbReference>
<feature type="chain" id="PRO_5035883736" description="Transmembrane protein 154" evidence="3">
    <location>
        <begin position="20"/>
        <end position="202"/>
    </location>
</feature>
<reference evidence="4" key="1">
    <citation type="submission" date="2021-01" db="EMBL/GenBank/DDBJ databases">
        <authorList>
            <person name="Zahm M."/>
            <person name="Roques C."/>
            <person name="Cabau C."/>
            <person name="Klopp C."/>
            <person name="Donnadieu C."/>
            <person name="Jouanno E."/>
            <person name="Lampietro C."/>
            <person name="Louis A."/>
            <person name="Herpin A."/>
            <person name="Echchiki A."/>
            <person name="Berthelot C."/>
            <person name="Parey E."/>
            <person name="Roest-Crollius H."/>
            <person name="Braasch I."/>
            <person name="Postlethwait J."/>
            <person name="Bobe J."/>
            <person name="Montfort J."/>
            <person name="Bouchez O."/>
            <person name="Begum T."/>
            <person name="Mejri S."/>
            <person name="Adams A."/>
            <person name="Chen W.-J."/>
            <person name="Guiguen Y."/>
        </authorList>
    </citation>
    <scope>NUCLEOTIDE SEQUENCE</scope>
    <source>
        <tissue evidence="4">Blood</tissue>
    </source>
</reference>
<feature type="compositionally biased region" description="Polar residues" evidence="1">
    <location>
        <begin position="53"/>
        <end position="66"/>
    </location>
</feature>
<evidence type="ECO:0000256" key="1">
    <source>
        <dbReference type="SAM" id="MobiDB-lite"/>
    </source>
</evidence>
<evidence type="ECO:0000313" key="4">
    <source>
        <dbReference type="EMBL" id="KAI1883692.1"/>
    </source>
</evidence>
<feature type="region of interest" description="Disordered" evidence="1">
    <location>
        <begin position="29"/>
        <end position="109"/>
    </location>
</feature>
<evidence type="ECO:0008006" key="6">
    <source>
        <dbReference type="Google" id="ProtNLM"/>
    </source>
</evidence>
<protein>
    <recommendedName>
        <fullName evidence="6">Transmembrane protein 154</fullName>
    </recommendedName>
</protein>
<evidence type="ECO:0000256" key="2">
    <source>
        <dbReference type="SAM" id="Phobius"/>
    </source>
</evidence>
<gene>
    <name evidence="4" type="ORF">AGOR_G00234170</name>
</gene>
<evidence type="ECO:0000313" key="5">
    <source>
        <dbReference type="Proteomes" id="UP000829720"/>
    </source>
</evidence>
<name>A0A8T3CJP2_9TELE</name>
<dbReference type="PANTHER" id="PTHR36526:SF1">
    <property type="entry name" value="TRANSMEMBRANE PROTEIN 154"/>
    <property type="match status" value="1"/>
</dbReference>
<comment type="caution">
    <text evidence="4">The sequence shown here is derived from an EMBL/GenBank/DDBJ whole genome shotgun (WGS) entry which is preliminary data.</text>
</comment>
<evidence type="ECO:0000256" key="3">
    <source>
        <dbReference type="SAM" id="SignalP"/>
    </source>
</evidence>
<dbReference type="AlphaFoldDB" id="A0A8T3CJP2"/>
<dbReference type="InterPro" id="IPR028064">
    <property type="entry name" value="TMEM154"/>
</dbReference>
<keyword evidence="2" id="KW-0812">Transmembrane</keyword>
<keyword evidence="5" id="KW-1185">Reference proteome</keyword>